<feature type="signal peptide" evidence="3">
    <location>
        <begin position="1"/>
        <end position="33"/>
    </location>
</feature>
<dbReference type="Pfam" id="PF03938">
    <property type="entry name" value="OmpH"/>
    <property type="match status" value="1"/>
</dbReference>
<dbReference type="PROSITE" id="PS51257">
    <property type="entry name" value="PROKAR_LIPOPROTEIN"/>
    <property type="match status" value="1"/>
</dbReference>
<dbReference type="InterPro" id="IPR005632">
    <property type="entry name" value="Chaperone_Skp"/>
</dbReference>
<dbReference type="GO" id="GO:0051082">
    <property type="term" value="F:unfolded protein binding"/>
    <property type="evidence" value="ECO:0007669"/>
    <property type="project" value="InterPro"/>
</dbReference>
<comment type="caution">
    <text evidence="4">The sequence shown here is derived from an EMBL/GenBank/DDBJ whole genome shotgun (WGS) entry which is preliminary data.</text>
</comment>
<sequence length="258" mass="27483">MLRRGSGRNFGAGLAIAGLALVACLTVPLPAVAQDDGVGPPIGGVEPGQQPAPPATSADLPASTIPASPGDQPDVQSEIVTIDQEMLFTNSIWGKRTQARLDEEGQRLEAENERLVTQLSNEEAQLTEERATLDPAEFRRRAEAFDVRATQVRRERLQAVQDVNGWAAADRAAFYRAALPLMGEVMRERGAVAVLDRRTVFVSLEAIDITNDLAALLDERLGDGDGVVPFVPGQSNGGAPTEDAGAPSPEMVPEQPEQ</sequence>
<name>A0A934SGF2_9RHOB</name>
<evidence type="ECO:0000256" key="3">
    <source>
        <dbReference type="SAM" id="SignalP"/>
    </source>
</evidence>
<dbReference type="Gene3D" id="3.30.910.20">
    <property type="entry name" value="Skp domain"/>
    <property type="match status" value="1"/>
</dbReference>
<evidence type="ECO:0000313" key="5">
    <source>
        <dbReference type="Proteomes" id="UP000640485"/>
    </source>
</evidence>
<feature type="region of interest" description="Disordered" evidence="2">
    <location>
        <begin position="38"/>
        <end position="74"/>
    </location>
</feature>
<gene>
    <name evidence="4" type="ORF">JJJ17_13620</name>
</gene>
<feature type="coiled-coil region" evidence="1">
    <location>
        <begin position="98"/>
        <end position="132"/>
    </location>
</feature>
<evidence type="ECO:0000313" key="4">
    <source>
        <dbReference type="EMBL" id="MBK4216970.1"/>
    </source>
</evidence>
<reference evidence="4" key="1">
    <citation type="submission" date="2021-01" db="EMBL/GenBank/DDBJ databases">
        <title>Paracoccus amoyensis sp. nov., isolated from the surface seawater along the coast of Xiamen Island, China.</title>
        <authorList>
            <person name="Lyu L."/>
        </authorList>
    </citation>
    <scope>NUCLEOTIDE SEQUENCE</scope>
    <source>
        <strain evidence="4">MJ17</strain>
    </source>
</reference>
<dbReference type="RefSeq" id="WP_200687378.1">
    <property type="nucleotide sequence ID" value="NZ_JAEPRQ010000005.1"/>
</dbReference>
<dbReference type="SMART" id="SM00935">
    <property type="entry name" value="OmpH"/>
    <property type="match status" value="1"/>
</dbReference>
<keyword evidence="1" id="KW-0175">Coiled coil</keyword>
<feature type="region of interest" description="Disordered" evidence="2">
    <location>
        <begin position="227"/>
        <end position="258"/>
    </location>
</feature>
<keyword evidence="3" id="KW-0732">Signal</keyword>
<protein>
    <submittedName>
        <fullName evidence="4">OmpH family outer membrane protein</fullName>
    </submittedName>
</protein>
<feature type="chain" id="PRO_5037589393" evidence="3">
    <location>
        <begin position="34"/>
        <end position="258"/>
    </location>
</feature>
<dbReference type="InterPro" id="IPR024930">
    <property type="entry name" value="Skp_dom_sf"/>
</dbReference>
<accession>A0A934SGF2</accession>
<evidence type="ECO:0000256" key="2">
    <source>
        <dbReference type="SAM" id="MobiDB-lite"/>
    </source>
</evidence>
<dbReference type="AlphaFoldDB" id="A0A934SGF2"/>
<dbReference type="Proteomes" id="UP000640485">
    <property type="component" value="Unassembled WGS sequence"/>
</dbReference>
<proteinExistence type="predicted"/>
<organism evidence="4 5">
    <name type="scientific">Paracoccus caeni</name>
    <dbReference type="NCBI Taxonomy" id="657651"/>
    <lineage>
        <taxon>Bacteria</taxon>
        <taxon>Pseudomonadati</taxon>
        <taxon>Pseudomonadota</taxon>
        <taxon>Alphaproteobacteria</taxon>
        <taxon>Rhodobacterales</taxon>
        <taxon>Paracoccaceae</taxon>
        <taxon>Paracoccus</taxon>
    </lineage>
</organism>
<evidence type="ECO:0000256" key="1">
    <source>
        <dbReference type="SAM" id="Coils"/>
    </source>
</evidence>
<dbReference type="EMBL" id="JAEPRQ010000005">
    <property type="protein sequence ID" value="MBK4216970.1"/>
    <property type="molecule type" value="Genomic_DNA"/>
</dbReference>
<keyword evidence="5" id="KW-1185">Reference proteome</keyword>
<dbReference type="SUPFAM" id="SSF111384">
    <property type="entry name" value="OmpH-like"/>
    <property type="match status" value="1"/>
</dbReference>